<dbReference type="InterPro" id="IPR013785">
    <property type="entry name" value="Aldolase_TIM"/>
</dbReference>
<comment type="caution">
    <text evidence="2">The sequence shown here is derived from an EMBL/GenBank/DDBJ whole genome shotgun (WGS) entry which is preliminary data.</text>
</comment>
<dbReference type="GO" id="GO:0004789">
    <property type="term" value="F:thiamine-phosphate diphosphorylase activity"/>
    <property type="evidence" value="ECO:0007669"/>
    <property type="project" value="UniProtKB-EC"/>
</dbReference>
<name>A0A9X2HC58_9HYPH</name>
<dbReference type="Proteomes" id="UP001155220">
    <property type="component" value="Unassembled WGS sequence"/>
</dbReference>
<reference evidence="2" key="1">
    <citation type="submission" date="2022-03" db="EMBL/GenBank/DDBJ databases">
        <title>Aurantimonas Liuensis sp. Nov., isolated from the hadal seawater of the Mariana Trench.</title>
        <authorList>
            <person name="Liu R."/>
        </authorList>
    </citation>
    <scope>NUCLEOTIDE SEQUENCE</scope>
    <source>
        <strain evidence="2">LRZ36</strain>
    </source>
</reference>
<dbReference type="CDD" id="cd00564">
    <property type="entry name" value="TMP_TenI"/>
    <property type="match status" value="1"/>
</dbReference>
<dbReference type="AlphaFoldDB" id="A0A9X2HC58"/>
<proteinExistence type="predicted"/>
<dbReference type="InterPro" id="IPR036206">
    <property type="entry name" value="ThiamineP_synth_sf"/>
</dbReference>
<accession>A0A9X2HC58</accession>
<protein>
    <submittedName>
        <fullName evidence="2">Thiamine phosphate synthase</fullName>
        <ecNumber evidence="2">2.5.1.3</ecNumber>
    </submittedName>
</protein>
<dbReference type="SUPFAM" id="SSF51391">
    <property type="entry name" value="Thiamin phosphate synthase"/>
    <property type="match status" value="1"/>
</dbReference>
<evidence type="ECO:0000259" key="1">
    <source>
        <dbReference type="Pfam" id="PF02581"/>
    </source>
</evidence>
<evidence type="ECO:0000313" key="3">
    <source>
        <dbReference type="Proteomes" id="UP001155220"/>
    </source>
</evidence>
<gene>
    <name evidence="2" type="ORF">MJ956_03635</name>
</gene>
<feature type="domain" description="Thiamine phosphate synthase/TenI" evidence="1">
    <location>
        <begin position="23"/>
        <end position="190"/>
    </location>
</feature>
<keyword evidence="2" id="KW-0808">Transferase</keyword>
<dbReference type="EC" id="2.5.1.3" evidence="2"/>
<organism evidence="2 3">
    <name type="scientific">Aurantimonas marianensis</name>
    <dbReference type="NCBI Taxonomy" id="2920428"/>
    <lineage>
        <taxon>Bacteria</taxon>
        <taxon>Pseudomonadati</taxon>
        <taxon>Pseudomonadota</taxon>
        <taxon>Alphaproteobacteria</taxon>
        <taxon>Hyphomicrobiales</taxon>
        <taxon>Aurantimonadaceae</taxon>
        <taxon>Aurantimonas</taxon>
    </lineage>
</organism>
<sequence length="218" mass="22553">MTLDPVIRPRLVLLTTALGDAGAESVMRAALAGGDVASVIIDPAGRDSASFQRFAEGLVPVIQAAGAAAIVVDDSRCAGRVGADGIHLSGGDLRALDEAVERYSPKLIVGASGFETRHDALEAGERLPDYLFFGRFGGDVADPPHDKNLAMAEWWAEIVEIPCIVLAGRSVEGVGAAAQTGAEFVALSGAVFDRPQDAGAIVARANAIIDSWMESEAA</sequence>
<keyword evidence="3" id="KW-1185">Reference proteome</keyword>
<dbReference type="Gene3D" id="3.20.20.70">
    <property type="entry name" value="Aldolase class I"/>
    <property type="match status" value="1"/>
</dbReference>
<dbReference type="EMBL" id="JALHBS010000019">
    <property type="protein sequence ID" value="MCP3054239.1"/>
    <property type="molecule type" value="Genomic_DNA"/>
</dbReference>
<dbReference type="RefSeq" id="WP_253963116.1">
    <property type="nucleotide sequence ID" value="NZ_JALHBS010000019.1"/>
</dbReference>
<dbReference type="Pfam" id="PF02581">
    <property type="entry name" value="TMP-TENI"/>
    <property type="match status" value="1"/>
</dbReference>
<evidence type="ECO:0000313" key="2">
    <source>
        <dbReference type="EMBL" id="MCP3054239.1"/>
    </source>
</evidence>
<dbReference type="GO" id="GO:0009228">
    <property type="term" value="P:thiamine biosynthetic process"/>
    <property type="evidence" value="ECO:0007669"/>
    <property type="project" value="UniProtKB-KW"/>
</dbReference>
<dbReference type="NCBIfam" id="NF005080">
    <property type="entry name" value="PRK06512.1"/>
    <property type="match status" value="1"/>
</dbReference>
<dbReference type="InterPro" id="IPR022998">
    <property type="entry name" value="ThiamineP_synth_TenI"/>
</dbReference>